<dbReference type="InterPro" id="IPR013968">
    <property type="entry name" value="PKS_KR"/>
</dbReference>
<name>A0A2T6B7E4_9RHOB</name>
<evidence type="ECO:0000259" key="8">
    <source>
        <dbReference type="PROSITE" id="PS52004"/>
    </source>
</evidence>
<dbReference type="InterPro" id="IPR057326">
    <property type="entry name" value="KR_dom"/>
</dbReference>
<evidence type="ECO:0000256" key="6">
    <source>
        <dbReference type="ARBA" id="ARBA00023268"/>
    </source>
</evidence>
<dbReference type="OrthoDB" id="9778690at2"/>
<dbReference type="Pfam" id="PF00550">
    <property type="entry name" value="PP-binding"/>
    <property type="match status" value="1"/>
</dbReference>
<dbReference type="PROSITE" id="PS52004">
    <property type="entry name" value="KS3_2"/>
    <property type="match status" value="1"/>
</dbReference>
<keyword evidence="5" id="KW-0443">Lipid metabolism</keyword>
<evidence type="ECO:0000313" key="9">
    <source>
        <dbReference type="EMBL" id="PTX51975.1"/>
    </source>
</evidence>
<dbReference type="SMART" id="SM00822">
    <property type="entry name" value="PKS_KR"/>
    <property type="match status" value="1"/>
</dbReference>
<dbReference type="PROSITE" id="PS50075">
    <property type="entry name" value="CARRIER"/>
    <property type="match status" value="1"/>
</dbReference>
<keyword evidence="10" id="KW-1185">Reference proteome</keyword>
<dbReference type="InterPro" id="IPR020841">
    <property type="entry name" value="PKS_Beta-ketoAc_synthase_dom"/>
</dbReference>
<dbReference type="SUPFAM" id="SSF51735">
    <property type="entry name" value="NAD(P)-binding Rossmann-fold domains"/>
    <property type="match status" value="2"/>
</dbReference>
<keyword evidence="6" id="KW-0511">Multifunctional enzyme</keyword>
<dbReference type="Gene3D" id="3.30.70.3290">
    <property type="match status" value="1"/>
</dbReference>
<comment type="caution">
    <text evidence="9">The sequence shown here is derived from an EMBL/GenBank/DDBJ whole genome shotgun (WGS) entry which is preliminary data.</text>
</comment>
<dbReference type="GO" id="GO:0004312">
    <property type="term" value="F:fatty acid synthase activity"/>
    <property type="evidence" value="ECO:0007669"/>
    <property type="project" value="TreeGrafter"/>
</dbReference>
<evidence type="ECO:0000259" key="7">
    <source>
        <dbReference type="PROSITE" id="PS50075"/>
    </source>
</evidence>
<reference evidence="9 10" key="1">
    <citation type="submission" date="2018-04" db="EMBL/GenBank/DDBJ databases">
        <title>Genomic Encyclopedia of Archaeal and Bacterial Type Strains, Phase II (KMG-II): from individual species to whole genera.</title>
        <authorList>
            <person name="Goeker M."/>
        </authorList>
    </citation>
    <scope>NUCLEOTIDE SEQUENCE [LARGE SCALE GENOMIC DNA]</scope>
    <source>
        <strain evidence="9 10">DSM 29329</strain>
    </source>
</reference>
<dbReference type="InterPro" id="IPR036736">
    <property type="entry name" value="ACP-like_sf"/>
</dbReference>
<dbReference type="GO" id="GO:0006633">
    <property type="term" value="P:fatty acid biosynthetic process"/>
    <property type="evidence" value="ECO:0007669"/>
    <property type="project" value="InterPro"/>
</dbReference>
<dbReference type="SUPFAM" id="SSF47336">
    <property type="entry name" value="ACP-like"/>
    <property type="match status" value="1"/>
</dbReference>
<dbReference type="GO" id="GO:0005886">
    <property type="term" value="C:plasma membrane"/>
    <property type="evidence" value="ECO:0007669"/>
    <property type="project" value="TreeGrafter"/>
</dbReference>
<dbReference type="Pfam" id="PF22621">
    <property type="entry name" value="CurL-like_PKS_C"/>
    <property type="match status" value="1"/>
</dbReference>
<dbReference type="SUPFAM" id="SSF53901">
    <property type="entry name" value="Thiolase-like"/>
    <property type="match status" value="1"/>
</dbReference>
<dbReference type="SMART" id="SM00825">
    <property type="entry name" value="PKS_KS"/>
    <property type="match status" value="1"/>
</dbReference>
<dbReference type="InterPro" id="IPR014031">
    <property type="entry name" value="Ketoacyl_synth_C"/>
</dbReference>
<evidence type="ECO:0000256" key="5">
    <source>
        <dbReference type="ARBA" id="ARBA00023098"/>
    </source>
</evidence>
<dbReference type="Pfam" id="PF00698">
    <property type="entry name" value="Acyl_transf_1"/>
    <property type="match status" value="1"/>
</dbReference>
<dbReference type="Proteomes" id="UP000244069">
    <property type="component" value="Unassembled WGS sequence"/>
</dbReference>
<dbReference type="Pfam" id="PF02801">
    <property type="entry name" value="Ketoacyl-synt_C"/>
    <property type="match status" value="1"/>
</dbReference>
<dbReference type="InterPro" id="IPR016039">
    <property type="entry name" value="Thiolase-like"/>
</dbReference>
<keyword evidence="3 9" id="KW-0808">Transferase</keyword>
<dbReference type="InterPro" id="IPR006162">
    <property type="entry name" value="Ppantetheine_attach_site"/>
</dbReference>
<dbReference type="InterPro" id="IPR036291">
    <property type="entry name" value="NAD(P)-bd_dom_sf"/>
</dbReference>
<feature type="domain" description="Carrier" evidence="7">
    <location>
        <begin position="1417"/>
        <end position="1492"/>
    </location>
</feature>
<sequence length="1510" mass="159698">MSEHFSTPAEGFPPHAVAIVGMSGRFPDAPDLGQFWANIRDGVESLRTWSDEEMAASGMPEALRRNPNFVPKGTVLDDADMFDADFFQMSPGEAKIMDPQQRLFLECAWEAMEDAGYAPGRIEVPVGLYAGVSMNSYLLAHVLANRALAESAGGYQLMLGNDKDFLCTRVSYKLDLKGPSVTVQTACSTSLVAVEMACRALARGECDVAMAGGASLNFPQRGGYLYQEGMIFSPDGHCRPFDAAAKGTRAGAGIGLVVLRRLSDALRDGDTIHAMIRGAAVNNDGGAKAGYTAPSIDGQSEAIVMAQTLAGVDPRSIGYMEAHGTGTPLGDPIEIAALTRAFRDRTQDTGFCRLGALKANIGHLDAAAGVAGLIKSVLCLKNAWYPPLVNFREPNPQLSLEASPFAASAEGGHWVATEGPRRAAVSSFGIGGTNAHLILEEAPARMNLPAPTGPQTLVLSARSEAALAAAAGNLAAALERPDAPALADAAHTLLTGRTPFRHRRFVVAGDATEAAEGLRRAVRGSAHDGGARRVAFMFSGQGSQHPGMGRGLYEAEPAYRAAFDTCAEILSAPLGLDLRDAVLRDGTAPLSETWLTQPALFATEYALSRMWAERGIRPAAMIGHSLGEYVAAHLAGVMSIEDALALVALRGRLMQDMAPGSMAAVPLPASQLHRRLGGRAEIAAENAPDLSVISGETAVIAELIAEFEAEGIAARRLHTSHAFHSRMMEPALERMAEAVADIPLDEPAIPYVSNVTGTWITPQEATSPDYYARHLRRAVRFGPGVQLLGEDPGLFLLEVGPGTVLSSLAQVALPASRGRIASSLAHPNEGRADTTAMLEASGRIWAAGVPLTRTGLADPSQRSPRRVSLPTYPFERQRHWVDPAEQPAASSDDLPGNGFVTGQTGAPFLSAPTWMTAPADGTDAEISGRWLVLADTPEVAGEFGRSLKEAGAEEIVPVLPASVPRAGAPALARPGHVEDLKAALAGGKDPVAGIVMGWGLEPGFVDGRGCFDTLVALGHLAQTEPLAAPVRVLCLTFGACSVLGEPVRNPDMALPLGPLLALSSEEPRLLFRLVDLSAEDMQAGPQALAGIARHEARSRDKELLCARRHGRRFHRRYDPVPAPETGGTPLKENGVCLITGGLGGLGLSIARALAEAGPARLVLTGRRALPEREGWENAIASGHPQANAMTALREIEKLGAEVMIATCDVAVEADMQALAGRIRARWGRLDGLIHAAGLAGSGALTVRQTREEINATLSAKVEGTRTLGRVFGGDSLDFVVLMSSINSIISRPGAVDYAAANAFMDAWAESDECPAAWPSVRVMNWEAWAEVGMAARRQKDRPDPGLTPIDRDVATRLLLDLAGGTVPRVIITPYDLSAAAAWRRRAGVALGVDPRQRTEDAALPLEAEDSDLVKRDRFASDAEVTVARIWADLLQVPLEGPEDDFFELGGHSLMATRLLAQLEAATSVRLMLRDVFEARTIGNLAALVEGAVAAEPVSGQTGEEIEEFVL</sequence>
<dbReference type="InterPro" id="IPR014043">
    <property type="entry name" value="Acyl_transferase_dom"/>
</dbReference>
<dbReference type="InterPro" id="IPR020806">
    <property type="entry name" value="PKS_PP-bd"/>
</dbReference>
<dbReference type="RefSeq" id="WP_107974455.1">
    <property type="nucleotide sequence ID" value="NZ_BMEZ01000002.1"/>
</dbReference>
<dbReference type="GO" id="GO:0031177">
    <property type="term" value="F:phosphopantetheine binding"/>
    <property type="evidence" value="ECO:0007669"/>
    <property type="project" value="InterPro"/>
</dbReference>
<dbReference type="InterPro" id="IPR016036">
    <property type="entry name" value="Malonyl_transacylase_ACP-bd"/>
</dbReference>
<dbReference type="EMBL" id="QBKN01000002">
    <property type="protein sequence ID" value="PTX51975.1"/>
    <property type="molecule type" value="Genomic_DNA"/>
</dbReference>
<dbReference type="Gene3D" id="3.40.50.1820">
    <property type="entry name" value="alpha/beta hydrolase"/>
    <property type="match status" value="1"/>
</dbReference>
<keyword evidence="1" id="KW-0596">Phosphopantetheine</keyword>
<dbReference type="Gene3D" id="3.40.50.720">
    <property type="entry name" value="NAD(P)-binding Rossmann-like Domain"/>
    <property type="match status" value="1"/>
</dbReference>
<dbReference type="InterPro" id="IPR050091">
    <property type="entry name" value="PKS_NRPS_Biosynth_Enz"/>
</dbReference>
<dbReference type="GO" id="GO:0005737">
    <property type="term" value="C:cytoplasm"/>
    <property type="evidence" value="ECO:0007669"/>
    <property type="project" value="TreeGrafter"/>
</dbReference>
<evidence type="ECO:0000256" key="2">
    <source>
        <dbReference type="ARBA" id="ARBA00022553"/>
    </source>
</evidence>
<dbReference type="GO" id="GO:0071770">
    <property type="term" value="P:DIM/DIP cell wall layer assembly"/>
    <property type="evidence" value="ECO:0007669"/>
    <property type="project" value="TreeGrafter"/>
</dbReference>
<dbReference type="Pfam" id="PF08659">
    <property type="entry name" value="KR"/>
    <property type="match status" value="1"/>
</dbReference>
<dbReference type="SMART" id="SM00827">
    <property type="entry name" value="PKS_AT"/>
    <property type="match status" value="1"/>
</dbReference>
<dbReference type="PANTHER" id="PTHR43775">
    <property type="entry name" value="FATTY ACID SYNTHASE"/>
    <property type="match status" value="1"/>
</dbReference>
<evidence type="ECO:0000313" key="10">
    <source>
        <dbReference type="Proteomes" id="UP000244069"/>
    </source>
</evidence>
<gene>
    <name evidence="9" type="ORF">C8N44_10219</name>
</gene>
<accession>A0A2T6B7E4</accession>
<keyword evidence="2" id="KW-0597">Phosphoprotein</keyword>
<dbReference type="GO" id="GO:0004315">
    <property type="term" value="F:3-oxoacyl-[acyl-carrier-protein] synthase activity"/>
    <property type="evidence" value="ECO:0007669"/>
    <property type="project" value="InterPro"/>
</dbReference>
<dbReference type="CDD" id="cd00833">
    <property type="entry name" value="PKS"/>
    <property type="match status" value="1"/>
</dbReference>
<keyword evidence="4" id="KW-0276">Fatty acid metabolism</keyword>
<dbReference type="InterPro" id="IPR009081">
    <property type="entry name" value="PP-bd_ACP"/>
</dbReference>
<dbReference type="PROSITE" id="PS00606">
    <property type="entry name" value="KS3_1"/>
    <property type="match status" value="1"/>
</dbReference>
<dbReference type="FunFam" id="3.40.47.10:FF:000042">
    <property type="entry name" value="Polyketide synthase Pks13"/>
    <property type="match status" value="1"/>
</dbReference>
<dbReference type="Pfam" id="PF00109">
    <property type="entry name" value="ketoacyl-synt"/>
    <property type="match status" value="1"/>
</dbReference>
<evidence type="ECO:0000256" key="4">
    <source>
        <dbReference type="ARBA" id="ARBA00022832"/>
    </source>
</evidence>
<feature type="domain" description="Ketosynthase family 3 (KS3)" evidence="8">
    <location>
        <begin position="14"/>
        <end position="441"/>
    </location>
</feature>
<dbReference type="InterPro" id="IPR014030">
    <property type="entry name" value="Ketoacyl_synth_N"/>
</dbReference>
<dbReference type="PANTHER" id="PTHR43775:SF37">
    <property type="entry name" value="SI:DKEY-61P9.11"/>
    <property type="match status" value="1"/>
</dbReference>
<evidence type="ECO:0000256" key="3">
    <source>
        <dbReference type="ARBA" id="ARBA00022679"/>
    </source>
</evidence>
<dbReference type="InterPro" id="IPR016035">
    <property type="entry name" value="Acyl_Trfase/lysoPLipase"/>
</dbReference>
<dbReference type="PROSITE" id="PS00012">
    <property type="entry name" value="PHOSPHOPANTETHEINE"/>
    <property type="match status" value="1"/>
</dbReference>
<proteinExistence type="predicted"/>
<dbReference type="InterPro" id="IPR018201">
    <property type="entry name" value="Ketoacyl_synth_AS"/>
</dbReference>
<dbReference type="SUPFAM" id="SSF52151">
    <property type="entry name" value="FabD/lysophospholipase-like"/>
    <property type="match status" value="1"/>
</dbReference>
<protein>
    <submittedName>
        <fullName evidence="9">Acyl transferase domain-containing protein</fullName>
    </submittedName>
</protein>
<dbReference type="InterPro" id="IPR001227">
    <property type="entry name" value="Ac_transferase_dom_sf"/>
</dbReference>
<organism evidence="9 10">
    <name type="scientific">Allosediminivita pacifica</name>
    <dbReference type="NCBI Taxonomy" id="1267769"/>
    <lineage>
        <taxon>Bacteria</taxon>
        <taxon>Pseudomonadati</taxon>
        <taxon>Pseudomonadota</taxon>
        <taxon>Alphaproteobacteria</taxon>
        <taxon>Rhodobacterales</taxon>
        <taxon>Paracoccaceae</taxon>
        <taxon>Allosediminivita</taxon>
    </lineage>
</organism>
<dbReference type="SMART" id="SM00823">
    <property type="entry name" value="PKS_PP"/>
    <property type="match status" value="1"/>
</dbReference>
<dbReference type="Gene3D" id="3.40.366.10">
    <property type="entry name" value="Malonyl-Coenzyme A Acyl Carrier Protein, domain 2"/>
    <property type="match status" value="1"/>
</dbReference>
<dbReference type="SUPFAM" id="SSF55048">
    <property type="entry name" value="Probable ACP-binding domain of malonyl-CoA ACP transacylase"/>
    <property type="match status" value="1"/>
</dbReference>
<dbReference type="Gene3D" id="3.40.47.10">
    <property type="match status" value="1"/>
</dbReference>
<evidence type="ECO:0000256" key="1">
    <source>
        <dbReference type="ARBA" id="ARBA00022450"/>
    </source>
</evidence>
<dbReference type="InterPro" id="IPR029058">
    <property type="entry name" value="AB_hydrolase_fold"/>
</dbReference>